<accession>A0A0F4YNC3</accession>
<reference evidence="10 11" key="1">
    <citation type="submission" date="2015-04" db="EMBL/GenBank/DDBJ databases">
        <authorList>
            <person name="Heijne W.H."/>
            <person name="Fedorova N.D."/>
            <person name="Nierman W.C."/>
            <person name="Vollebregt A.W."/>
            <person name="Zhao Z."/>
            <person name="Wu L."/>
            <person name="Kumar M."/>
            <person name="Stam H."/>
            <person name="van den Berg M.A."/>
            <person name="Pel H.J."/>
        </authorList>
    </citation>
    <scope>NUCLEOTIDE SEQUENCE [LARGE SCALE GENOMIC DNA]</scope>
    <source>
        <strain evidence="10 11">CBS 393.64</strain>
    </source>
</reference>
<feature type="non-terminal residue" evidence="10">
    <location>
        <position position="1"/>
    </location>
</feature>
<comment type="similarity">
    <text evidence="2">Belongs to the RNase H family.</text>
</comment>
<evidence type="ECO:0000256" key="2">
    <source>
        <dbReference type="ARBA" id="ARBA00005300"/>
    </source>
</evidence>
<dbReference type="GeneID" id="25318585"/>
<evidence type="ECO:0000313" key="10">
    <source>
        <dbReference type="EMBL" id="KKA19734.1"/>
    </source>
</evidence>
<comment type="caution">
    <text evidence="10">The sequence shown here is derived from an EMBL/GenBank/DDBJ whole genome shotgun (WGS) entry which is preliminary data.</text>
</comment>
<evidence type="ECO:0000313" key="11">
    <source>
        <dbReference type="Proteomes" id="UP000053958"/>
    </source>
</evidence>
<organism evidence="10 11">
    <name type="scientific">Rasamsonia emersonii (strain ATCC 16479 / CBS 393.64 / IMI 116815)</name>
    <dbReference type="NCBI Taxonomy" id="1408163"/>
    <lineage>
        <taxon>Eukaryota</taxon>
        <taxon>Fungi</taxon>
        <taxon>Dikarya</taxon>
        <taxon>Ascomycota</taxon>
        <taxon>Pezizomycotina</taxon>
        <taxon>Eurotiomycetes</taxon>
        <taxon>Eurotiomycetidae</taxon>
        <taxon>Eurotiales</taxon>
        <taxon>Trichocomaceae</taxon>
        <taxon>Rasamsonia</taxon>
    </lineage>
</organism>
<sequence length="272" mass="29508">SSSSLGRKKEDGSKVSSKTGTPAKTRVRDSAHPSAWPAIRPGRRRHCMAEPPRGLADTGDPLGKGKEVFDAELIGACRALELTPRLCGQGPVTILLDSQAAIARLQHRQPGPGQGLAIRAYQAAQTLEAQGRKVTIQWVPGHHGVEGNEKANQAAKQAAEKTPQRGSGELSLAYVNRACTEVIQAHGQQWLTKALGRRSLEAQRVYRTQPGWRQDPVAAAALKKIASRYYQLKIGHAAIGTYLQKTQARESEACQGCQAPKESVYHLPFECR</sequence>
<dbReference type="EMBL" id="LASV01000324">
    <property type="protein sequence ID" value="KKA19734.1"/>
    <property type="molecule type" value="Genomic_DNA"/>
</dbReference>
<dbReference type="CDD" id="cd09276">
    <property type="entry name" value="Rnase_HI_RT_non_LTR"/>
    <property type="match status" value="1"/>
</dbReference>
<comment type="catalytic activity">
    <reaction evidence="1">
        <text>Endonucleolytic cleavage to 5'-phosphomonoester.</text>
        <dbReference type="EC" id="3.1.26.4"/>
    </reaction>
</comment>
<keyword evidence="5" id="KW-0479">Metal-binding</keyword>
<dbReference type="InterPro" id="IPR036397">
    <property type="entry name" value="RNaseH_sf"/>
</dbReference>
<dbReference type="RefSeq" id="XP_013326346.1">
    <property type="nucleotide sequence ID" value="XM_013470892.1"/>
</dbReference>
<dbReference type="PROSITE" id="PS50879">
    <property type="entry name" value="RNASE_H_1"/>
    <property type="match status" value="1"/>
</dbReference>
<dbReference type="Pfam" id="PF00075">
    <property type="entry name" value="RNase_H"/>
    <property type="match status" value="1"/>
</dbReference>
<dbReference type="OrthoDB" id="4226915at2759"/>
<evidence type="ECO:0000256" key="1">
    <source>
        <dbReference type="ARBA" id="ARBA00000077"/>
    </source>
</evidence>
<evidence type="ECO:0000256" key="3">
    <source>
        <dbReference type="ARBA" id="ARBA00012180"/>
    </source>
</evidence>
<protein>
    <recommendedName>
        <fullName evidence="3">ribonuclease H</fullName>
        <ecNumber evidence="3">3.1.26.4</ecNumber>
    </recommendedName>
</protein>
<dbReference type="Gene3D" id="3.30.420.10">
    <property type="entry name" value="Ribonuclease H-like superfamily/Ribonuclease H"/>
    <property type="match status" value="1"/>
</dbReference>
<dbReference type="GO" id="GO:0046872">
    <property type="term" value="F:metal ion binding"/>
    <property type="evidence" value="ECO:0007669"/>
    <property type="project" value="UniProtKB-KW"/>
</dbReference>
<keyword evidence="6" id="KW-0255">Endonuclease</keyword>
<dbReference type="EC" id="3.1.26.4" evidence="3"/>
<dbReference type="GO" id="GO:0004523">
    <property type="term" value="F:RNA-DNA hybrid ribonuclease activity"/>
    <property type="evidence" value="ECO:0007669"/>
    <property type="project" value="UniProtKB-EC"/>
</dbReference>
<evidence type="ECO:0000256" key="5">
    <source>
        <dbReference type="ARBA" id="ARBA00022723"/>
    </source>
</evidence>
<dbReference type="InterPro" id="IPR012337">
    <property type="entry name" value="RNaseH-like_sf"/>
</dbReference>
<evidence type="ECO:0000256" key="4">
    <source>
        <dbReference type="ARBA" id="ARBA00022722"/>
    </source>
</evidence>
<proteinExistence type="inferred from homology"/>
<keyword evidence="7" id="KW-0378">Hydrolase</keyword>
<gene>
    <name evidence="10" type="ORF">T310_6279</name>
</gene>
<dbReference type="PANTHER" id="PTHR10642">
    <property type="entry name" value="RIBONUCLEASE H1"/>
    <property type="match status" value="1"/>
</dbReference>
<name>A0A0F4YNC3_RASE3</name>
<dbReference type="GO" id="GO:0003676">
    <property type="term" value="F:nucleic acid binding"/>
    <property type="evidence" value="ECO:0007669"/>
    <property type="project" value="InterPro"/>
</dbReference>
<dbReference type="InterPro" id="IPR050092">
    <property type="entry name" value="RNase_H"/>
</dbReference>
<evidence type="ECO:0000259" key="9">
    <source>
        <dbReference type="PROSITE" id="PS50879"/>
    </source>
</evidence>
<feature type="region of interest" description="Disordered" evidence="8">
    <location>
        <begin position="144"/>
        <end position="166"/>
    </location>
</feature>
<dbReference type="AlphaFoldDB" id="A0A0F4YNC3"/>
<dbReference type="Proteomes" id="UP000053958">
    <property type="component" value="Unassembled WGS sequence"/>
</dbReference>
<keyword evidence="11" id="KW-1185">Reference proteome</keyword>
<evidence type="ECO:0000256" key="6">
    <source>
        <dbReference type="ARBA" id="ARBA00022759"/>
    </source>
</evidence>
<evidence type="ECO:0000256" key="7">
    <source>
        <dbReference type="ARBA" id="ARBA00022801"/>
    </source>
</evidence>
<dbReference type="GO" id="GO:0043137">
    <property type="term" value="P:DNA replication, removal of RNA primer"/>
    <property type="evidence" value="ECO:0007669"/>
    <property type="project" value="TreeGrafter"/>
</dbReference>
<evidence type="ECO:0000256" key="8">
    <source>
        <dbReference type="SAM" id="MobiDB-lite"/>
    </source>
</evidence>
<feature type="domain" description="RNase H type-1" evidence="9">
    <location>
        <begin position="1"/>
        <end position="160"/>
    </location>
</feature>
<feature type="region of interest" description="Disordered" evidence="8">
    <location>
        <begin position="1"/>
        <end position="39"/>
    </location>
</feature>
<keyword evidence="4" id="KW-0540">Nuclease</keyword>
<dbReference type="SUPFAM" id="SSF53098">
    <property type="entry name" value="Ribonuclease H-like"/>
    <property type="match status" value="1"/>
</dbReference>
<dbReference type="PANTHER" id="PTHR10642:SF26">
    <property type="entry name" value="RIBONUCLEASE H1"/>
    <property type="match status" value="1"/>
</dbReference>
<dbReference type="InterPro" id="IPR002156">
    <property type="entry name" value="RNaseH_domain"/>
</dbReference>